<feature type="domain" description="HTH gntR-type" evidence="4">
    <location>
        <begin position="7"/>
        <end position="74"/>
    </location>
</feature>
<evidence type="ECO:0000259" key="4">
    <source>
        <dbReference type="PROSITE" id="PS50949"/>
    </source>
</evidence>
<name>A0ABW2IC79_9BURK</name>
<evidence type="ECO:0000256" key="1">
    <source>
        <dbReference type="ARBA" id="ARBA00023015"/>
    </source>
</evidence>
<keyword evidence="2" id="KW-0238">DNA-binding</keyword>
<keyword evidence="1" id="KW-0805">Transcription regulation</keyword>
<protein>
    <submittedName>
        <fullName evidence="5">GntR family transcriptional regulator</fullName>
    </submittedName>
</protein>
<keyword evidence="6" id="KW-1185">Reference proteome</keyword>
<dbReference type="RefSeq" id="WP_382271922.1">
    <property type="nucleotide sequence ID" value="NZ_JBHTBU010000002.1"/>
</dbReference>
<accession>A0ABW2IC79</accession>
<evidence type="ECO:0000313" key="6">
    <source>
        <dbReference type="Proteomes" id="UP001596542"/>
    </source>
</evidence>
<dbReference type="InterPro" id="IPR000524">
    <property type="entry name" value="Tscrpt_reg_HTH_GntR"/>
</dbReference>
<dbReference type="InterPro" id="IPR008920">
    <property type="entry name" value="TF_FadR/GntR_C"/>
</dbReference>
<dbReference type="Gene3D" id="1.20.120.530">
    <property type="entry name" value="GntR ligand-binding domain-like"/>
    <property type="match status" value="1"/>
</dbReference>
<dbReference type="InterPro" id="IPR036390">
    <property type="entry name" value="WH_DNA-bd_sf"/>
</dbReference>
<dbReference type="SMART" id="SM00345">
    <property type="entry name" value="HTH_GNTR"/>
    <property type="match status" value="1"/>
</dbReference>
<dbReference type="Gene3D" id="1.10.10.10">
    <property type="entry name" value="Winged helix-like DNA-binding domain superfamily/Winged helix DNA-binding domain"/>
    <property type="match status" value="1"/>
</dbReference>
<dbReference type="Proteomes" id="UP001596542">
    <property type="component" value="Unassembled WGS sequence"/>
</dbReference>
<dbReference type="CDD" id="cd07377">
    <property type="entry name" value="WHTH_GntR"/>
    <property type="match status" value="1"/>
</dbReference>
<comment type="caution">
    <text evidence="5">The sequence shown here is derived from an EMBL/GenBank/DDBJ whole genome shotgun (WGS) entry which is preliminary data.</text>
</comment>
<organism evidence="5 6">
    <name type="scientific">Herminiimonas glaciei</name>
    <dbReference type="NCBI Taxonomy" id="523788"/>
    <lineage>
        <taxon>Bacteria</taxon>
        <taxon>Pseudomonadati</taxon>
        <taxon>Pseudomonadota</taxon>
        <taxon>Betaproteobacteria</taxon>
        <taxon>Burkholderiales</taxon>
        <taxon>Oxalobacteraceae</taxon>
        <taxon>Herminiimonas</taxon>
    </lineage>
</organism>
<keyword evidence="3" id="KW-0804">Transcription</keyword>
<dbReference type="EMBL" id="JBHTBU010000002">
    <property type="protein sequence ID" value="MFC7288541.1"/>
    <property type="molecule type" value="Genomic_DNA"/>
</dbReference>
<sequence length="236" mass="26531">MPSPDLATPTQRIVDAVTEAVLAQRLVPGTKLNEAEMADIFGVGRTVIRQALIRLSQDKLVTIEHNRGAHITELSDLEIRETFEVLAMLECAALEKFIKTITAFDIAKLRQHIAHQSGAHQHHDIDQEFRLGPDFHVLIVGLAHNRVLEDIHGKLTAQERLITSQYYGEFDHVHLCQDHSQLIDLIESGDLARAQQLLIGHYRTLESYCIGRKQRKAMIPLNVAFRDLVDTGNNAA</sequence>
<dbReference type="PANTHER" id="PTHR43537">
    <property type="entry name" value="TRANSCRIPTIONAL REGULATOR, GNTR FAMILY"/>
    <property type="match status" value="1"/>
</dbReference>
<proteinExistence type="predicted"/>
<dbReference type="SUPFAM" id="SSF46785">
    <property type="entry name" value="Winged helix' DNA-binding domain"/>
    <property type="match status" value="1"/>
</dbReference>
<dbReference type="InterPro" id="IPR036388">
    <property type="entry name" value="WH-like_DNA-bd_sf"/>
</dbReference>
<dbReference type="Pfam" id="PF07729">
    <property type="entry name" value="FCD"/>
    <property type="match status" value="1"/>
</dbReference>
<dbReference type="PANTHER" id="PTHR43537:SF5">
    <property type="entry name" value="UXU OPERON TRANSCRIPTIONAL REGULATOR"/>
    <property type="match status" value="1"/>
</dbReference>
<evidence type="ECO:0000256" key="2">
    <source>
        <dbReference type="ARBA" id="ARBA00023125"/>
    </source>
</evidence>
<dbReference type="PROSITE" id="PS50949">
    <property type="entry name" value="HTH_GNTR"/>
    <property type="match status" value="1"/>
</dbReference>
<dbReference type="SUPFAM" id="SSF48008">
    <property type="entry name" value="GntR ligand-binding domain-like"/>
    <property type="match status" value="1"/>
</dbReference>
<evidence type="ECO:0000313" key="5">
    <source>
        <dbReference type="EMBL" id="MFC7288541.1"/>
    </source>
</evidence>
<dbReference type="Pfam" id="PF00392">
    <property type="entry name" value="GntR"/>
    <property type="match status" value="1"/>
</dbReference>
<reference evidence="6" key="1">
    <citation type="journal article" date="2019" name="Int. J. Syst. Evol. Microbiol.">
        <title>The Global Catalogue of Microorganisms (GCM) 10K type strain sequencing project: providing services to taxonomists for standard genome sequencing and annotation.</title>
        <authorList>
            <consortium name="The Broad Institute Genomics Platform"/>
            <consortium name="The Broad Institute Genome Sequencing Center for Infectious Disease"/>
            <person name="Wu L."/>
            <person name="Ma J."/>
        </authorList>
    </citation>
    <scope>NUCLEOTIDE SEQUENCE [LARGE SCALE GENOMIC DNA]</scope>
    <source>
        <strain evidence="6">KACC 12508</strain>
    </source>
</reference>
<dbReference type="SMART" id="SM00895">
    <property type="entry name" value="FCD"/>
    <property type="match status" value="1"/>
</dbReference>
<evidence type="ECO:0000256" key="3">
    <source>
        <dbReference type="ARBA" id="ARBA00023163"/>
    </source>
</evidence>
<dbReference type="InterPro" id="IPR011711">
    <property type="entry name" value="GntR_C"/>
</dbReference>
<gene>
    <name evidence="5" type="ORF">ACFQPC_10885</name>
</gene>